<dbReference type="PROSITE" id="PS50005">
    <property type="entry name" value="TPR"/>
    <property type="match status" value="6"/>
</dbReference>
<dbReference type="PANTHER" id="PTHR45641">
    <property type="entry name" value="TETRATRICOPEPTIDE REPEAT PROTEIN (AFU_ORTHOLOGUE AFUA_6G03870)"/>
    <property type="match status" value="1"/>
</dbReference>
<feature type="repeat" description="TPR" evidence="3">
    <location>
        <begin position="282"/>
        <end position="315"/>
    </location>
</feature>
<dbReference type="eggNOG" id="COG2208">
    <property type="taxonomic scope" value="Bacteria"/>
</dbReference>
<keyword evidence="7" id="KW-0723">Serine/threonine-protein kinase</keyword>
<evidence type="ECO:0000256" key="3">
    <source>
        <dbReference type="PROSITE-ProRule" id="PRU00339"/>
    </source>
</evidence>
<dbReference type="AlphaFoldDB" id="A1ZRS8"/>
<gene>
    <name evidence="7" type="ORF">M23134_03635</name>
</gene>
<dbReference type="SMART" id="SM00028">
    <property type="entry name" value="TPR"/>
    <property type="match status" value="8"/>
</dbReference>
<dbReference type="InterPro" id="IPR036457">
    <property type="entry name" value="PPM-type-like_dom_sf"/>
</dbReference>
<keyword evidence="7" id="KW-0418">Kinase</keyword>
<evidence type="ECO:0000313" key="8">
    <source>
        <dbReference type="Proteomes" id="UP000004095"/>
    </source>
</evidence>
<feature type="repeat" description="TPR" evidence="3">
    <location>
        <begin position="242"/>
        <end position="275"/>
    </location>
</feature>
<dbReference type="SMART" id="SM00331">
    <property type="entry name" value="PP2C_SIG"/>
    <property type="match status" value="1"/>
</dbReference>
<feature type="domain" description="PPM-type phosphatase" evidence="6">
    <location>
        <begin position="605"/>
        <end position="829"/>
    </location>
</feature>
<keyword evidence="2 3" id="KW-0802">TPR repeat</keyword>
<dbReference type="Gene3D" id="1.25.40.10">
    <property type="entry name" value="Tetratricopeptide repeat domain"/>
    <property type="match status" value="3"/>
</dbReference>
<dbReference type="InterPro" id="IPR001932">
    <property type="entry name" value="PPM-type_phosphatase-like_dom"/>
</dbReference>
<dbReference type="SUPFAM" id="SSF48452">
    <property type="entry name" value="TPR-like"/>
    <property type="match status" value="2"/>
</dbReference>
<dbReference type="OrthoDB" id="1523646at2"/>
<keyword evidence="5" id="KW-1133">Transmembrane helix</keyword>
<reference evidence="7 8" key="1">
    <citation type="submission" date="2007-01" db="EMBL/GenBank/DDBJ databases">
        <authorList>
            <person name="Haygood M."/>
            <person name="Podell S."/>
            <person name="Anderson C."/>
            <person name="Hopkinson B."/>
            <person name="Roe K."/>
            <person name="Barbeau K."/>
            <person name="Gaasterland T."/>
            <person name="Ferriera S."/>
            <person name="Johnson J."/>
            <person name="Kravitz S."/>
            <person name="Beeson K."/>
            <person name="Sutton G."/>
            <person name="Rogers Y.-H."/>
            <person name="Friedman R."/>
            <person name="Frazier M."/>
            <person name="Venter J.C."/>
        </authorList>
    </citation>
    <scope>NUCLEOTIDE SEQUENCE [LARGE SCALE GENOMIC DNA]</scope>
    <source>
        <strain evidence="7 8">ATCC 23134</strain>
    </source>
</reference>
<dbReference type="Pfam" id="PF13424">
    <property type="entry name" value="TPR_12"/>
    <property type="match status" value="3"/>
</dbReference>
<dbReference type="RefSeq" id="WP_004156573.1">
    <property type="nucleotide sequence ID" value="NZ_AAWS01000028.1"/>
</dbReference>
<organism evidence="7 8">
    <name type="scientific">Microscilla marina ATCC 23134</name>
    <dbReference type="NCBI Taxonomy" id="313606"/>
    <lineage>
        <taxon>Bacteria</taxon>
        <taxon>Pseudomonadati</taxon>
        <taxon>Bacteroidota</taxon>
        <taxon>Cytophagia</taxon>
        <taxon>Cytophagales</taxon>
        <taxon>Microscillaceae</taxon>
        <taxon>Microscilla</taxon>
    </lineage>
</organism>
<comment type="caution">
    <text evidence="7">The sequence shown here is derived from an EMBL/GenBank/DDBJ whole genome shotgun (WGS) entry which is preliminary data.</text>
</comment>
<dbReference type="InterPro" id="IPR019734">
    <property type="entry name" value="TPR_rpt"/>
</dbReference>
<dbReference type="PANTHER" id="PTHR45641:SF1">
    <property type="entry name" value="AAA+ ATPASE DOMAIN-CONTAINING PROTEIN"/>
    <property type="match status" value="1"/>
</dbReference>
<dbReference type="GO" id="GO:0004674">
    <property type="term" value="F:protein serine/threonine kinase activity"/>
    <property type="evidence" value="ECO:0007669"/>
    <property type="project" value="UniProtKB-KW"/>
</dbReference>
<dbReference type="PROSITE" id="PS50293">
    <property type="entry name" value="TPR_REGION"/>
    <property type="match status" value="1"/>
</dbReference>
<name>A1ZRS8_MICM2</name>
<proteinExistence type="predicted"/>
<keyword evidence="7" id="KW-0808">Transferase</keyword>
<dbReference type="InterPro" id="IPR011990">
    <property type="entry name" value="TPR-like_helical_dom_sf"/>
</dbReference>
<keyword evidence="5" id="KW-0812">Transmembrane</keyword>
<feature type="repeat" description="TPR" evidence="3">
    <location>
        <begin position="122"/>
        <end position="155"/>
    </location>
</feature>
<dbReference type="Proteomes" id="UP000004095">
    <property type="component" value="Unassembled WGS sequence"/>
</dbReference>
<evidence type="ECO:0000259" key="6">
    <source>
        <dbReference type="SMART" id="SM00331"/>
    </source>
</evidence>
<evidence type="ECO:0000313" key="7">
    <source>
        <dbReference type="EMBL" id="EAY26983.1"/>
    </source>
</evidence>
<dbReference type="Gene3D" id="3.60.40.10">
    <property type="entry name" value="PPM-type phosphatase domain"/>
    <property type="match status" value="1"/>
</dbReference>
<feature type="transmembrane region" description="Helical" evidence="5">
    <location>
        <begin position="484"/>
        <end position="503"/>
    </location>
</feature>
<feature type="repeat" description="TPR" evidence="3">
    <location>
        <begin position="362"/>
        <end position="395"/>
    </location>
</feature>
<keyword evidence="4" id="KW-0175">Coiled coil</keyword>
<sequence length="829" mass="93809">MKIRIWFWVFLGCITGQAFAQKKARIDSLKQVLQNNLADTQRVKVYNQLALKHTPPQLSKIEHYTSLAIKLATQIKYPKGIVNAYEHLAYFAKNEANHAKAKNIFDQILTVSDQYQYIQGKISAFIGLGSVEVAQANYPTALQYYTKALKISKAQKLPSYTATVYNNIGILSANQGNYAKALEYYGKSLEIRKKEKSKANVASLYNNMATIHLRQGDYALSLQKHLKALQIRIKSNDQSNISASYNNISLVYVRQGDYEKAIEYQLKSLRLKEELGQKMLIATNYTNIGFVYSKQHQYDKALKYYFKALKIEQKKGDKRRLANCYDNIGEAYLAKKNYEKALGYLNKSLAMCLKLNEKSLASTVLVALGKTHLEQKKYEKAIQFLDRGVTLAKEIGKPATLQDGAETLAKVYKAKGDYKKAYEAHVVFKQMTDSLLNAANTKKITRLAANHEFQLEKDSLKIQQVALKAKFEKEKLTSSFRRNMSIVSLSALGLVLILAFLIYRSRQAQKRANGLLMQQKRALQDQKSALQRQKKELHQQGEELLTMNEELLQNQEEITAQRDDIEEKKSLLDIQHHQLTQSVRAALTIQQAILPATEHIARSFEEHFVVYHPKDVVSGDFYWLGTIDNKKVVGAIDCTGHGVPGAFMSMIGFTLLNDIVNTKKESDPAQILEMLRTRVPKVLKQSKSGDKNGMDAAFVVTEELENGQVELCFAGAKRPLWYVIPGSKTLGIIKGANVSIGFSSNNTRSIASHSMWCDKGTVFYIGSDGFADQNNEQRAKFGSHRLQQLIYKIHLHTMNAQKDILEQALSEHMKNTEQRDDILLLGLKV</sequence>
<keyword evidence="8" id="KW-1185">Reference proteome</keyword>
<evidence type="ECO:0000256" key="1">
    <source>
        <dbReference type="ARBA" id="ARBA00022737"/>
    </source>
</evidence>
<evidence type="ECO:0000256" key="2">
    <source>
        <dbReference type="ARBA" id="ARBA00022803"/>
    </source>
</evidence>
<keyword evidence="1" id="KW-0677">Repeat</keyword>
<protein>
    <submittedName>
        <fullName evidence="7">Serine/threonine protein kinases, putative</fullName>
    </submittedName>
</protein>
<dbReference type="EMBL" id="AAWS01000028">
    <property type="protein sequence ID" value="EAY26983.1"/>
    <property type="molecule type" value="Genomic_DNA"/>
</dbReference>
<feature type="repeat" description="TPR" evidence="3">
    <location>
        <begin position="322"/>
        <end position="355"/>
    </location>
</feature>
<dbReference type="Pfam" id="PF13181">
    <property type="entry name" value="TPR_8"/>
    <property type="match status" value="1"/>
</dbReference>
<dbReference type="Pfam" id="PF07228">
    <property type="entry name" value="SpoIIE"/>
    <property type="match status" value="1"/>
</dbReference>
<keyword evidence="5" id="KW-0472">Membrane</keyword>
<dbReference type="eggNOG" id="COG0457">
    <property type="taxonomic scope" value="Bacteria"/>
</dbReference>
<feature type="coiled-coil region" evidence="4">
    <location>
        <begin position="513"/>
        <end position="568"/>
    </location>
</feature>
<feature type="repeat" description="TPR" evidence="3">
    <location>
        <begin position="162"/>
        <end position="195"/>
    </location>
</feature>
<evidence type="ECO:0000256" key="4">
    <source>
        <dbReference type="SAM" id="Coils"/>
    </source>
</evidence>
<accession>A1ZRS8</accession>
<evidence type="ECO:0000256" key="5">
    <source>
        <dbReference type="SAM" id="Phobius"/>
    </source>
</evidence>